<comment type="caution">
    <text evidence="7">The sequence shown here is derived from an EMBL/GenBank/DDBJ whole genome shotgun (WGS) entry which is preliminary data.</text>
</comment>
<keyword evidence="2 4" id="KW-0863">Zinc-finger</keyword>
<dbReference type="Pfam" id="PF04937">
    <property type="entry name" value="DUF659"/>
    <property type="match status" value="1"/>
</dbReference>
<dbReference type="InterPro" id="IPR012337">
    <property type="entry name" value="RNaseH-like_sf"/>
</dbReference>
<evidence type="ECO:0000256" key="5">
    <source>
        <dbReference type="SAM" id="MobiDB-lite"/>
    </source>
</evidence>
<dbReference type="SUPFAM" id="SSF53098">
    <property type="entry name" value="Ribonuclease H-like"/>
    <property type="match status" value="1"/>
</dbReference>
<dbReference type="AlphaFoldDB" id="A0AAW2BXS2"/>
<proteinExistence type="predicted"/>
<dbReference type="EMBL" id="JAZDWU010000009">
    <property type="protein sequence ID" value="KAK9990473.1"/>
    <property type="molecule type" value="Genomic_DNA"/>
</dbReference>
<keyword evidence="8" id="KW-1185">Reference proteome</keyword>
<feature type="compositionally biased region" description="Polar residues" evidence="5">
    <location>
        <begin position="1"/>
        <end position="17"/>
    </location>
</feature>
<reference evidence="7 8" key="1">
    <citation type="submission" date="2024-01" db="EMBL/GenBank/DDBJ databases">
        <title>A telomere-to-telomere, gap-free genome of sweet tea (Lithocarpus litseifolius).</title>
        <authorList>
            <person name="Zhou J."/>
        </authorList>
    </citation>
    <scope>NUCLEOTIDE SEQUENCE [LARGE SCALE GENOMIC DNA]</scope>
    <source>
        <strain evidence="7">Zhou-2022a</strain>
        <tissue evidence="7">Leaf</tissue>
    </source>
</reference>
<dbReference type="PANTHER" id="PTHR32166:SF81">
    <property type="entry name" value="OS06G0658400 PROTEIN"/>
    <property type="match status" value="1"/>
</dbReference>
<feature type="domain" description="BED-type" evidence="6">
    <location>
        <begin position="19"/>
        <end position="81"/>
    </location>
</feature>
<name>A0AAW2BXS2_9ROSI</name>
<evidence type="ECO:0000256" key="3">
    <source>
        <dbReference type="ARBA" id="ARBA00022833"/>
    </source>
</evidence>
<dbReference type="GO" id="GO:0003677">
    <property type="term" value="F:DNA binding"/>
    <property type="evidence" value="ECO:0007669"/>
    <property type="project" value="InterPro"/>
</dbReference>
<feature type="region of interest" description="Disordered" evidence="5">
    <location>
        <begin position="1"/>
        <end position="23"/>
    </location>
</feature>
<keyword evidence="3" id="KW-0862">Zinc</keyword>
<keyword evidence="1" id="KW-0479">Metal-binding</keyword>
<dbReference type="Proteomes" id="UP001459277">
    <property type="component" value="Unassembled WGS sequence"/>
</dbReference>
<dbReference type="GO" id="GO:0008270">
    <property type="term" value="F:zinc ion binding"/>
    <property type="evidence" value="ECO:0007669"/>
    <property type="project" value="UniProtKB-KW"/>
</dbReference>
<evidence type="ECO:0000256" key="4">
    <source>
        <dbReference type="PROSITE-ProRule" id="PRU00027"/>
    </source>
</evidence>
<evidence type="ECO:0000256" key="1">
    <source>
        <dbReference type="ARBA" id="ARBA00022723"/>
    </source>
</evidence>
<feature type="compositionally biased region" description="Pro residues" evidence="5">
    <location>
        <begin position="82"/>
        <end position="95"/>
    </location>
</feature>
<evidence type="ECO:0000259" key="6">
    <source>
        <dbReference type="PROSITE" id="PS50808"/>
    </source>
</evidence>
<dbReference type="PANTHER" id="PTHR32166">
    <property type="entry name" value="OSJNBA0013A04.12 PROTEIN"/>
    <property type="match status" value="1"/>
</dbReference>
<dbReference type="InterPro" id="IPR003656">
    <property type="entry name" value="Znf_BED"/>
</dbReference>
<accession>A0AAW2BXS2</accession>
<dbReference type="InterPro" id="IPR007021">
    <property type="entry name" value="DUF659"/>
</dbReference>
<gene>
    <name evidence="7" type="ORF">SO802_025458</name>
</gene>
<sequence length="677" mass="77360">MDKVTSTETSPSSNQEVPNDESPLWQYVTEVEKSPGASVKSGGNTYFKCNYCGVIYMGSYSRVKAHLLKIPNKEREQRSQTPLPPPPPGRGPIPISPFRRQERSDSTNSINGKRRKVTVNSPLERAFQNNAKHDLDSRIARMFYTSGLPFNFARNPYYRSSYAYAATHSIPGYVPSGYNALRTTLLQKEITHVEKLLKPIKDFWLENSVSIVSDGWSDPQRRPLINIMAISDGGPVFIKAIDGSGEFKDKHYIAGVLKDAIKEIGREQVVQVITDNASVMKSAGALIEGEYPKIFWTPCVVHTLNLALKNICAAKNTEKNEVTYDECSWITRITDDASFIHVFIMNHSMRLAMFNEFCPLKLLQVTDTRFASVVVMLKRLKLIKRCLQAKAISDQWASYREDDVGKAQKVKDMILSDLWWDKINYILEFTAPIYDMLRVANTDRPYLHLVYEMWDSMIEKVKVAIYRHEGLEDDQYSSFWGVVYDILIDRWTKNCTPLHCLAHSLNPKYIYFLFSLVHRSRKTHISSIFVFQSLTRYYSIEWLSENPKRIPPHRDHEISMERSKCLDRYFEDENELTVVKFEFAKFSRGRFPSPDALTDRRNEEYVNTATKMWDIAGDSWNESDINGGDGILGNAALTLDEPELEAIVIGNASTSVTISESEVRSEAIDVDDDDVGV</sequence>
<evidence type="ECO:0000256" key="2">
    <source>
        <dbReference type="ARBA" id="ARBA00022771"/>
    </source>
</evidence>
<evidence type="ECO:0000313" key="7">
    <source>
        <dbReference type="EMBL" id="KAK9990473.1"/>
    </source>
</evidence>
<protein>
    <recommendedName>
        <fullName evidence="6">BED-type domain-containing protein</fullName>
    </recommendedName>
</protein>
<feature type="region of interest" description="Disordered" evidence="5">
    <location>
        <begin position="71"/>
        <end position="122"/>
    </location>
</feature>
<dbReference type="PROSITE" id="PS50808">
    <property type="entry name" value="ZF_BED"/>
    <property type="match status" value="1"/>
</dbReference>
<evidence type="ECO:0000313" key="8">
    <source>
        <dbReference type="Proteomes" id="UP001459277"/>
    </source>
</evidence>
<organism evidence="7 8">
    <name type="scientific">Lithocarpus litseifolius</name>
    <dbReference type="NCBI Taxonomy" id="425828"/>
    <lineage>
        <taxon>Eukaryota</taxon>
        <taxon>Viridiplantae</taxon>
        <taxon>Streptophyta</taxon>
        <taxon>Embryophyta</taxon>
        <taxon>Tracheophyta</taxon>
        <taxon>Spermatophyta</taxon>
        <taxon>Magnoliopsida</taxon>
        <taxon>eudicotyledons</taxon>
        <taxon>Gunneridae</taxon>
        <taxon>Pentapetalae</taxon>
        <taxon>rosids</taxon>
        <taxon>fabids</taxon>
        <taxon>Fagales</taxon>
        <taxon>Fagaceae</taxon>
        <taxon>Lithocarpus</taxon>
    </lineage>
</organism>